<evidence type="ECO:0008006" key="4">
    <source>
        <dbReference type="Google" id="ProtNLM"/>
    </source>
</evidence>
<evidence type="ECO:0000256" key="1">
    <source>
        <dbReference type="SAM" id="Phobius"/>
    </source>
</evidence>
<dbReference type="RefSeq" id="WP_379866216.1">
    <property type="nucleotide sequence ID" value="NZ_JBHTBW010000047.1"/>
</dbReference>
<gene>
    <name evidence="2" type="ORF">ACFQNG_14945</name>
</gene>
<sequence length="88" mass="10123">MAMILRIFGLLSFLCGTLIGYEAMHLWTSPVHVGMKEIKFVGWVLAANVPEGEIMNYIICFLTLSVLFFLVSLYLFKQAWLKKNNHIQ</sequence>
<accession>A0ABW2RMY7</accession>
<keyword evidence="3" id="KW-1185">Reference proteome</keyword>
<organism evidence="2 3">
    <name type="scientific">Laceyella putida</name>
    <dbReference type="NCBI Taxonomy" id="110101"/>
    <lineage>
        <taxon>Bacteria</taxon>
        <taxon>Bacillati</taxon>
        <taxon>Bacillota</taxon>
        <taxon>Bacilli</taxon>
        <taxon>Bacillales</taxon>
        <taxon>Thermoactinomycetaceae</taxon>
        <taxon>Laceyella</taxon>
    </lineage>
</organism>
<keyword evidence="1" id="KW-0472">Membrane</keyword>
<name>A0ABW2RMY7_9BACL</name>
<dbReference type="Proteomes" id="UP001596500">
    <property type="component" value="Unassembled WGS sequence"/>
</dbReference>
<protein>
    <recommendedName>
        <fullName evidence="4">DUF4306 domain-containing protein</fullName>
    </recommendedName>
</protein>
<keyword evidence="1" id="KW-0812">Transmembrane</keyword>
<evidence type="ECO:0000313" key="2">
    <source>
        <dbReference type="EMBL" id="MFC7442383.1"/>
    </source>
</evidence>
<keyword evidence="1" id="KW-1133">Transmembrane helix</keyword>
<reference evidence="3" key="1">
    <citation type="journal article" date="2019" name="Int. J. Syst. Evol. Microbiol.">
        <title>The Global Catalogue of Microorganisms (GCM) 10K type strain sequencing project: providing services to taxonomists for standard genome sequencing and annotation.</title>
        <authorList>
            <consortium name="The Broad Institute Genomics Platform"/>
            <consortium name="The Broad Institute Genome Sequencing Center for Infectious Disease"/>
            <person name="Wu L."/>
            <person name="Ma J."/>
        </authorList>
    </citation>
    <scope>NUCLEOTIDE SEQUENCE [LARGE SCALE GENOMIC DNA]</scope>
    <source>
        <strain evidence="3">CGMCC 1.12942</strain>
    </source>
</reference>
<proteinExistence type="predicted"/>
<feature type="transmembrane region" description="Helical" evidence="1">
    <location>
        <begin position="54"/>
        <end position="76"/>
    </location>
</feature>
<dbReference type="EMBL" id="JBHTBW010000047">
    <property type="protein sequence ID" value="MFC7442383.1"/>
    <property type="molecule type" value="Genomic_DNA"/>
</dbReference>
<comment type="caution">
    <text evidence="2">The sequence shown here is derived from an EMBL/GenBank/DDBJ whole genome shotgun (WGS) entry which is preliminary data.</text>
</comment>
<evidence type="ECO:0000313" key="3">
    <source>
        <dbReference type="Proteomes" id="UP001596500"/>
    </source>
</evidence>